<feature type="compositionally biased region" description="Low complexity" evidence="4">
    <location>
        <begin position="215"/>
        <end position="235"/>
    </location>
</feature>
<evidence type="ECO:0000256" key="2">
    <source>
        <dbReference type="ARBA" id="ARBA00022729"/>
    </source>
</evidence>
<name>A0A411PES7_9GAMM</name>
<sequence>MTLGLNNQSRRPFYAKLKTQTLMEHLTMQVRLLNRLSQVSIFIALLAANTLISTNASANIDLKYDDNIELIAVNGELVEDEGTTRLEDTKAKQQLVFNVRSFFMERGNREKFISDVIVVTFDTASVISTNALTLSAGTVRSKKAGKKFNKNPQISLETNTGNQVSFVYDTLKVSGMQLGRNYQAEIAAYNQSSDRASVAALAPAVTVATPVAASKAQVQPQPQSTAPSAPAPQASTEMTVKTIEQDQAEILQMLDYWYNKADDTTKAKFKDKINN</sequence>
<organism evidence="5 6">
    <name type="scientific">Shewanella maritima</name>
    <dbReference type="NCBI Taxonomy" id="2520507"/>
    <lineage>
        <taxon>Bacteria</taxon>
        <taxon>Pseudomonadati</taxon>
        <taxon>Pseudomonadota</taxon>
        <taxon>Gammaproteobacteria</taxon>
        <taxon>Alteromonadales</taxon>
        <taxon>Shewanellaceae</taxon>
        <taxon>Shewanella</taxon>
    </lineage>
</organism>
<dbReference type="InterPro" id="IPR018635">
    <property type="entry name" value="UPF0319"/>
</dbReference>
<evidence type="ECO:0000313" key="6">
    <source>
        <dbReference type="Proteomes" id="UP000291106"/>
    </source>
</evidence>
<accession>A0A411PES7</accession>
<reference evidence="5 6" key="1">
    <citation type="submission" date="2019-02" db="EMBL/GenBank/DDBJ databases">
        <title>Shewanella sp. D4-2 isolated from Dokdo Island.</title>
        <authorList>
            <person name="Baek K."/>
        </authorList>
    </citation>
    <scope>NUCLEOTIDE SEQUENCE [LARGE SCALE GENOMIC DNA]</scope>
    <source>
        <strain evidence="5 6">D4-2</strain>
    </source>
</reference>
<dbReference type="EMBL" id="CP036200">
    <property type="protein sequence ID" value="QBF82087.1"/>
    <property type="molecule type" value="Genomic_DNA"/>
</dbReference>
<feature type="region of interest" description="Disordered" evidence="4">
    <location>
        <begin position="215"/>
        <end position="237"/>
    </location>
</feature>
<proteinExistence type="inferred from homology"/>
<keyword evidence="6" id="KW-1185">Reference proteome</keyword>
<dbReference type="OrthoDB" id="7058190at2"/>
<dbReference type="AlphaFoldDB" id="A0A411PES7"/>
<dbReference type="PANTHER" id="PTHR38108">
    <property type="entry name" value="UPF0319 PROTEIN YCCT"/>
    <property type="match status" value="1"/>
</dbReference>
<dbReference type="Proteomes" id="UP000291106">
    <property type="component" value="Chromosome"/>
</dbReference>
<evidence type="ECO:0000313" key="5">
    <source>
        <dbReference type="EMBL" id="QBF82087.1"/>
    </source>
</evidence>
<dbReference type="RefSeq" id="WP_130598060.1">
    <property type="nucleotide sequence ID" value="NZ_CP036200.1"/>
</dbReference>
<protein>
    <recommendedName>
        <fullName evidence="3">UPF0319 protein EXU30_04730</fullName>
    </recommendedName>
</protein>
<keyword evidence="2" id="KW-0732">Signal</keyword>
<dbReference type="Pfam" id="PF09829">
    <property type="entry name" value="DUF2057"/>
    <property type="match status" value="1"/>
</dbReference>
<dbReference type="KEGG" id="smai:EXU30_04730"/>
<dbReference type="PANTHER" id="PTHR38108:SF1">
    <property type="entry name" value="UPF0319 PROTEIN YCCT"/>
    <property type="match status" value="1"/>
</dbReference>
<evidence type="ECO:0000256" key="4">
    <source>
        <dbReference type="SAM" id="MobiDB-lite"/>
    </source>
</evidence>
<evidence type="ECO:0000256" key="3">
    <source>
        <dbReference type="HAMAP-Rule" id="MF_00789"/>
    </source>
</evidence>
<comment type="similarity">
    <text evidence="1 3">Belongs to the UPF0319 family.</text>
</comment>
<evidence type="ECO:0000256" key="1">
    <source>
        <dbReference type="ARBA" id="ARBA00008490"/>
    </source>
</evidence>
<gene>
    <name evidence="5" type="ORF">EXU30_04730</name>
</gene>
<dbReference type="HAMAP" id="MF_00789">
    <property type="entry name" value="UPF0319"/>
    <property type="match status" value="1"/>
</dbReference>